<reference evidence="2 3" key="1">
    <citation type="submission" date="2019-06" db="EMBL/GenBank/DDBJ databases">
        <title>Whole genome shotgun sequence of Gluconobacter roseus NBRC 3990.</title>
        <authorList>
            <person name="Hosoyama A."/>
            <person name="Uohara A."/>
            <person name="Ohji S."/>
            <person name="Ichikawa N."/>
        </authorList>
    </citation>
    <scope>NUCLEOTIDE SEQUENCE [LARGE SCALE GENOMIC DNA]</scope>
    <source>
        <strain evidence="2 3">NBRC 3990</strain>
    </source>
</reference>
<dbReference type="AlphaFoldDB" id="A0A4Y3M2Z1"/>
<proteinExistence type="predicted"/>
<name>A0A4Y3M2Z1_9PROT</name>
<organism evidence="2 3">
    <name type="scientific">Gluconobacter roseus NBRC 3990</name>
    <dbReference type="NCBI Taxonomy" id="1307950"/>
    <lineage>
        <taxon>Bacteria</taxon>
        <taxon>Pseudomonadati</taxon>
        <taxon>Pseudomonadota</taxon>
        <taxon>Alphaproteobacteria</taxon>
        <taxon>Acetobacterales</taxon>
        <taxon>Acetobacteraceae</taxon>
        <taxon>Gluconobacter</taxon>
    </lineage>
</organism>
<sequence length="68" mass="6904">MAAHFITLGSPKWGPGARHDATIFGQMIAIAVFPILLLIAVGTRSPLRGGLIAGAVCLIAALAVVLSP</sequence>
<comment type="caution">
    <text evidence="2">The sequence shown here is derived from an EMBL/GenBank/DDBJ whole genome shotgun (WGS) entry which is preliminary data.</text>
</comment>
<feature type="transmembrane region" description="Helical" evidence="1">
    <location>
        <begin position="47"/>
        <end position="66"/>
    </location>
</feature>
<accession>A0A4Y3M2Z1</accession>
<gene>
    <name evidence="2" type="ORF">GRO01_00320</name>
</gene>
<keyword evidence="1" id="KW-0812">Transmembrane</keyword>
<dbReference type="STRING" id="586239.AD943_00335"/>
<evidence type="ECO:0000256" key="1">
    <source>
        <dbReference type="SAM" id="Phobius"/>
    </source>
</evidence>
<keyword evidence="1" id="KW-0472">Membrane</keyword>
<evidence type="ECO:0000313" key="2">
    <source>
        <dbReference type="EMBL" id="GEB02456.1"/>
    </source>
</evidence>
<keyword evidence="1" id="KW-1133">Transmembrane helix</keyword>
<dbReference type="Proteomes" id="UP000320772">
    <property type="component" value="Unassembled WGS sequence"/>
</dbReference>
<feature type="transmembrane region" description="Helical" evidence="1">
    <location>
        <begin position="21"/>
        <end position="41"/>
    </location>
</feature>
<keyword evidence="3" id="KW-1185">Reference proteome</keyword>
<evidence type="ECO:0000313" key="3">
    <source>
        <dbReference type="Proteomes" id="UP000320772"/>
    </source>
</evidence>
<dbReference type="EMBL" id="BJLY01000001">
    <property type="protein sequence ID" value="GEB02456.1"/>
    <property type="molecule type" value="Genomic_DNA"/>
</dbReference>
<protein>
    <submittedName>
        <fullName evidence="2">Uncharacterized protein</fullName>
    </submittedName>
</protein>